<feature type="compositionally biased region" description="Basic and acidic residues" evidence="1">
    <location>
        <begin position="44"/>
        <end position="60"/>
    </location>
</feature>
<gene>
    <name evidence="2" type="ORF">DBV39_00135</name>
</gene>
<dbReference type="AlphaFoldDB" id="A0A2R4XF04"/>
<accession>A0A2R4XF04</accession>
<feature type="region of interest" description="Disordered" evidence="1">
    <location>
        <begin position="1"/>
        <end position="60"/>
    </location>
</feature>
<organism evidence="2 3">
    <name type="scientific">Orrella marina</name>
    <dbReference type="NCBI Taxonomy" id="2163011"/>
    <lineage>
        <taxon>Bacteria</taxon>
        <taxon>Pseudomonadati</taxon>
        <taxon>Pseudomonadota</taxon>
        <taxon>Betaproteobacteria</taxon>
        <taxon>Burkholderiales</taxon>
        <taxon>Alcaligenaceae</taxon>
        <taxon>Orrella</taxon>
    </lineage>
</organism>
<evidence type="ECO:0000313" key="3">
    <source>
        <dbReference type="Proteomes" id="UP000244571"/>
    </source>
</evidence>
<evidence type="ECO:0000256" key="1">
    <source>
        <dbReference type="SAM" id="MobiDB-lite"/>
    </source>
</evidence>
<dbReference type="RefSeq" id="WP_108619818.1">
    <property type="nucleotide sequence ID" value="NZ_CP028901.1"/>
</dbReference>
<dbReference type="EMBL" id="CP028901">
    <property type="protein sequence ID" value="AWB32377.1"/>
    <property type="molecule type" value="Genomic_DNA"/>
</dbReference>
<reference evidence="2 3" key="1">
    <citation type="submission" date="2018-04" db="EMBL/GenBank/DDBJ databases">
        <title>Bordetella sp. HZ20 isolated from seawater.</title>
        <authorList>
            <person name="Sun C."/>
        </authorList>
    </citation>
    <scope>NUCLEOTIDE SEQUENCE [LARGE SCALE GENOMIC DNA]</scope>
    <source>
        <strain evidence="2 3">HZ20</strain>
    </source>
</reference>
<name>A0A2R4XF04_9BURK</name>
<proteinExistence type="predicted"/>
<evidence type="ECO:0000313" key="2">
    <source>
        <dbReference type="EMBL" id="AWB32377.1"/>
    </source>
</evidence>
<protein>
    <submittedName>
        <fullName evidence="2">Uncharacterized protein</fullName>
    </submittedName>
</protein>
<keyword evidence="3" id="KW-1185">Reference proteome</keyword>
<dbReference type="KEGG" id="boz:DBV39_00135"/>
<sequence>MKDKDTSGAESTKPVDSFEGADAVQDPPTTRKRVRPAAGGSYMADRETGEILLLERTKTD</sequence>
<dbReference type="Proteomes" id="UP000244571">
    <property type="component" value="Chromosome"/>
</dbReference>